<accession>A0ABV4TX97</accession>
<feature type="non-terminal residue" evidence="1">
    <location>
        <position position="73"/>
    </location>
</feature>
<organism evidence="1 2">
    <name type="scientific">Thiohalorhabdus methylotrophus</name>
    <dbReference type="NCBI Taxonomy" id="3242694"/>
    <lineage>
        <taxon>Bacteria</taxon>
        <taxon>Pseudomonadati</taxon>
        <taxon>Pseudomonadota</taxon>
        <taxon>Gammaproteobacteria</taxon>
        <taxon>Thiohalorhabdales</taxon>
        <taxon>Thiohalorhabdaceae</taxon>
        <taxon>Thiohalorhabdus</taxon>
    </lineage>
</organism>
<dbReference type="Pfam" id="PF06189">
    <property type="entry name" value="5-nucleotidase"/>
    <property type="match status" value="1"/>
</dbReference>
<name>A0ABV4TX97_9GAMM</name>
<evidence type="ECO:0000313" key="2">
    <source>
        <dbReference type="Proteomes" id="UP001575181"/>
    </source>
</evidence>
<dbReference type="RefSeq" id="WP_373656741.1">
    <property type="nucleotide sequence ID" value="NZ_JBGUAW010000009.1"/>
</dbReference>
<reference evidence="1 2" key="1">
    <citation type="submission" date="2024-08" db="EMBL/GenBank/DDBJ databases">
        <title>Whole-genome sequencing of halo(alkali)philic microorganisms from hypersaline lakes.</title>
        <authorList>
            <person name="Sorokin D.Y."/>
            <person name="Merkel A.Y."/>
            <person name="Messina E."/>
            <person name="Yakimov M."/>
        </authorList>
    </citation>
    <scope>NUCLEOTIDE SEQUENCE [LARGE SCALE GENOMIC DNA]</scope>
    <source>
        <strain evidence="1 2">Cl-TMA</strain>
    </source>
</reference>
<gene>
    <name evidence="1" type="ORF">ACERLL_14105</name>
</gene>
<protein>
    <submittedName>
        <fullName evidence="1">5'-nucleotidase</fullName>
    </submittedName>
</protein>
<sequence length="73" mass="7994">MPVDLSETLVIGISATALFDLSETDRIFQLKKEEDPETAVAEYRAYMWGGPIPLDSQQALRSKRALGAPQASV</sequence>
<keyword evidence="2" id="KW-1185">Reference proteome</keyword>
<dbReference type="Proteomes" id="UP001575181">
    <property type="component" value="Unassembled WGS sequence"/>
</dbReference>
<comment type="caution">
    <text evidence="1">The sequence shown here is derived from an EMBL/GenBank/DDBJ whole genome shotgun (WGS) entry which is preliminary data.</text>
</comment>
<dbReference type="EMBL" id="JBGUAW010000009">
    <property type="protein sequence ID" value="MFA9461954.1"/>
    <property type="molecule type" value="Genomic_DNA"/>
</dbReference>
<dbReference type="InterPro" id="IPR010394">
    <property type="entry name" value="5-nucleotidase"/>
</dbReference>
<proteinExistence type="predicted"/>
<evidence type="ECO:0000313" key="1">
    <source>
        <dbReference type="EMBL" id="MFA9461954.1"/>
    </source>
</evidence>